<feature type="transmembrane region" description="Helical" evidence="1">
    <location>
        <begin position="171"/>
        <end position="191"/>
    </location>
</feature>
<evidence type="ECO:0000256" key="1">
    <source>
        <dbReference type="SAM" id="Phobius"/>
    </source>
</evidence>
<gene>
    <name evidence="2" type="ORF">CHILSU_LOCUS5502</name>
</gene>
<keyword evidence="1" id="KW-1133">Transmembrane helix</keyword>
<evidence type="ECO:0008006" key="4">
    <source>
        <dbReference type="Google" id="ProtNLM"/>
    </source>
</evidence>
<sequence length="195" mass="22962">MISKGYFFNKTFSVTKFFTSYDGYYHVVSVFGLESIRITYALVFASTCWRIEKFISFVSKDDVNVVECHYLYKYITDVTEKAKGNYDVVKDLGQYFLMDLITMTKNFIIMLAPIFKAGLLTFKVQKLLLILRDKLLLAKDDSQKVDIKRFINYIEVRPMKFAVWRVVPLDWTLPIVLINLSVTYLIVMIQFTHKY</sequence>
<keyword evidence="3" id="KW-1185">Reference proteome</keyword>
<protein>
    <recommendedName>
        <fullName evidence="4">Gustatory receptor</fullName>
    </recommendedName>
</protein>
<name>A0ABN8B098_CHISP</name>
<keyword evidence="1" id="KW-0812">Transmembrane</keyword>
<organism evidence="2 3">
    <name type="scientific">Chilo suppressalis</name>
    <name type="common">Asiatic rice borer moth</name>
    <dbReference type="NCBI Taxonomy" id="168631"/>
    <lineage>
        <taxon>Eukaryota</taxon>
        <taxon>Metazoa</taxon>
        <taxon>Ecdysozoa</taxon>
        <taxon>Arthropoda</taxon>
        <taxon>Hexapoda</taxon>
        <taxon>Insecta</taxon>
        <taxon>Pterygota</taxon>
        <taxon>Neoptera</taxon>
        <taxon>Endopterygota</taxon>
        <taxon>Lepidoptera</taxon>
        <taxon>Glossata</taxon>
        <taxon>Ditrysia</taxon>
        <taxon>Pyraloidea</taxon>
        <taxon>Crambidae</taxon>
        <taxon>Crambinae</taxon>
        <taxon>Chilo</taxon>
    </lineage>
</organism>
<proteinExistence type="predicted"/>
<dbReference type="EMBL" id="OU963913">
    <property type="protein sequence ID" value="CAH0402258.1"/>
    <property type="molecule type" value="Genomic_DNA"/>
</dbReference>
<keyword evidence="1" id="KW-0472">Membrane</keyword>
<evidence type="ECO:0000313" key="3">
    <source>
        <dbReference type="Proteomes" id="UP001153292"/>
    </source>
</evidence>
<evidence type="ECO:0000313" key="2">
    <source>
        <dbReference type="EMBL" id="CAH0402258.1"/>
    </source>
</evidence>
<dbReference type="Proteomes" id="UP001153292">
    <property type="component" value="Chromosome 20"/>
</dbReference>
<accession>A0ABN8B098</accession>
<reference evidence="2" key="1">
    <citation type="submission" date="2021-12" db="EMBL/GenBank/DDBJ databases">
        <authorList>
            <person name="King R."/>
        </authorList>
    </citation>
    <scope>NUCLEOTIDE SEQUENCE</scope>
</reference>